<dbReference type="PROSITE" id="PS50016">
    <property type="entry name" value="ZF_PHD_2"/>
    <property type="match status" value="1"/>
</dbReference>
<feature type="compositionally biased region" description="Pro residues" evidence="5">
    <location>
        <begin position="596"/>
        <end position="607"/>
    </location>
</feature>
<dbReference type="PROSITE" id="PS01359">
    <property type="entry name" value="ZF_PHD_1"/>
    <property type="match status" value="1"/>
</dbReference>
<dbReference type="PANTHER" id="PTHR12618:SF20">
    <property type="entry name" value="PHD AND RING FINGER DOMAIN-CONTAINING PROTEIN 1"/>
    <property type="match status" value="1"/>
</dbReference>
<feature type="domain" description="PHD-type" evidence="6">
    <location>
        <begin position="214"/>
        <end position="264"/>
    </location>
</feature>
<evidence type="ECO:0000256" key="4">
    <source>
        <dbReference type="PROSITE-ProRule" id="PRU00175"/>
    </source>
</evidence>
<feature type="region of interest" description="Disordered" evidence="5">
    <location>
        <begin position="522"/>
        <end position="581"/>
    </location>
</feature>
<feature type="compositionally biased region" description="Low complexity" evidence="5">
    <location>
        <begin position="1312"/>
        <end position="1321"/>
    </location>
</feature>
<feature type="compositionally biased region" description="Basic residues" evidence="5">
    <location>
        <begin position="1109"/>
        <end position="1193"/>
    </location>
</feature>
<dbReference type="Proteomes" id="UP001152798">
    <property type="component" value="Chromosome 5"/>
</dbReference>
<dbReference type="SUPFAM" id="SSF57850">
    <property type="entry name" value="RING/U-box"/>
    <property type="match status" value="1"/>
</dbReference>
<feature type="region of interest" description="Disordered" evidence="5">
    <location>
        <begin position="96"/>
        <end position="132"/>
    </location>
</feature>
<feature type="compositionally biased region" description="Basic and acidic residues" evidence="5">
    <location>
        <begin position="1037"/>
        <end position="1053"/>
    </location>
</feature>
<feature type="compositionally biased region" description="Polar residues" evidence="5">
    <location>
        <begin position="826"/>
        <end position="839"/>
    </location>
</feature>
<feature type="compositionally biased region" description="Basic and acidic residues" evidence="5">
    <location>
        <begin position="903"/>
        <end position="933"/>
    </location>
</feature>
<feature type="compositionally biased region" description="Basic residues" evidence="5">
    <location>
        <begin position="36"/>
        <end position="45"/>
    </location>
</feature>
<keyword evidence="9" id="KW-1185">Reference proteome</keyword>
<feature type="compositionally biased region" description="Basic and acidic residues" evidence="5">
    <location>
        <begin position="702"/>
        <end position="717"/>
    </location>
</feature>
<dbReference type="InterPro" id="IPR011011">
    <property type="entry name" value="Znf_FYVE_PHD"/>
</dbReference>
<dbReference type="Gene3D" id="3.30.40.10">
    <property type="entry name" value="Zinc/RING finger domain, C3HC4 (zinc finger)"/>
    <property type="match status" value="2"/>
</dbReference>
<evidence type="ECO:0000259" key="7">
    <source>
        <dbReference type="PROSITE" id="PS50089"/>
    </source>
</evidence>
<dbReference type="PROSITE" id="PS50089">
    <property type="entry name" value="ZF_RING_2"/>
    <property type="match status" value="1"/>
</dbReference>
<organism evidence="8 9">
    <name type="scientific">Nezara viridula</name>
    <name type="common">Southern green stink bug</name>
    <name type="synonym">Cimex viridulus</name>
    <dbReference type="NCBI Taxonomy" id="85310"/>
    <lineage>
        <taxon>Eukaryota</taxon>
        <taxon>Metazoa</taxon>
        <taxon>Ecdysozoa</taxon>
        <taxon>Arthropoda</taxon>
        <taxon>Hexapoda</taxon>
        <taxon>Insecta</taxon>
        <taxon>Pterygota</taxon>
        <taxon>Neoptera</taxon>
        <taxon>Paraneoptera</taxon>
        <taxon>Hemiptera</taxon>
        <taxon>Heteroptera</taxon>
        <taxon>Panheteroptera</taxon>
        <taxon>Pentatomomorpha</taxon>
        <taxon>Pentatomoidea</taxon>
        <taxon>Pentatomidae</taxon>
        <taxon>Pentatominae</taxon>
        <taxon>Nezara</taxon>
    </lineage>
</organism>
<dbReference type="SMART" id="SM00184">
    <property type="entry name" value="RING"/>
    <property type="match status" value="2"/>
</dbReference>
<dbReference type="InterPro" id="IPR019786">
    <property type="entry name" value="Zinc_finger_PHD-type_CS"/>
</dbReference>
<evidence type="ECO:0000313" key="9">
    <source>
        <dbReference type="Proteomes" id="UP001152798"/>
    </source>
</evidence>
<dbReference type="SUPFAM" id="SSF57903">
    <property type="entry name" value="FYVE/PHD zinc finger"/>
    <property type="match status" value="1"/>
</dbReference>
<dbReference type="InterPro" id="IPR001965">
    <property type="entry name" value="Znf_PHD"/>
</dbReference>
<feature type="compositionally biased region" description="Basic and acidic residues" evidence="5">
    <location>
        <begin position="809"/>
        <end position="825"/>
    </location>
</feature>
<dbReference type="OrthoDB" id="1935339at2759"/>
<evidence type="ECO:0000256" key="1">
    <source>
        <dbReference type="ARBA" id="ARBA00022723"/>
    </source>
</evidence>
<gene>
    <name evidence="8" type="ORF">NEZAVI_LOCUS11361</name>
</gene>
<dbReference type="PRINTS" id="PR01217">
    <property type="entry name" value="PRICHEXTENSN"/>
</dbReference>
<feature type="region of interest" description="Disordered" evidence="5">
    <location>
        <begin position="594"/>
        <end position="951"/>
    </location>
</feature>
<feature type="compositionally biased region" description="Polar residues" evidence="5">
    <location>
        <begin position="541"/>
        <end position="565"/>
    </location>
</feature>
<feature type="region of interest" description="Disordered" evidence="5">
    <location>
        <begin position="1710"/>
        <end position="1734"/>
    </location>
</feature>
<accession>A0A9P0MTB2</accession>
<dbReference type="GO" id="GO:0008270">
    <property type="term" value="F:zinc ion binding"/>
    <property type="evidence" value="ECO:0007669"/>
    <property type="project" value="UniProtKB-KW"/>
</dbReference>
<dbReference type="PANTHER" id="PTHR12618">
    <property type="entry name" value="PHD AND RING FINGER DOMAIN-CONTAINING PROTEIN 1"/>
    <property type="match status" value="1"/>
</dbReference>
<dbReference type="SMART" id="SM00249">
    <property type="entry name" value="PHD"/>
    <property type="match status" value="1"/>
</dbReference>
<dbReference type="EMBL" id="OV725081">
    <property type="protein sequence ID" value="CAH1402566.1"/>
    <property type="molecule type" value="Genomic_DNA"/>
</dbReference>
<feature type="compositionally biased region" description="Polar residues" evidence="5">
    <location>
        <begin position="892"/>
        <end position="902"/>
    </location>
</feature>
<dbReference type="CDD" id="cd15536">
    <property type="entry name" value="PHD_PHRF1"/>
    <property type="match status" value="1"/>
</dbReference>
<feature type="compositionally biased region" description="Polar residues" evidence="5">
    <location>
        <begin position="1569"/>
        <end position="1579"/>
    </location>
</feature>
<feature type="compositionally biased region" description="Basic and acidic residues" evidence="5">
    <location>
        <begin position="854"/>
        <end position="865"/>
    </location>
</feature>
<feature type="compositionally biased region" description="Low complexity" evidence="5">
    <location>
        <begin position="326"/>
        <end position="336"/>
    </location>
</feature>
<feature type="compositionally biased region" description="Basic and acidic residues" evidence="5">
    <location>
        <begin position="1061"/>
        <end position="1092"/>
    </location>
</feature>
<feature type="compositionally biased region" description="Pro residues" evidence="5">
    <location>
        <begin position="1435"/>
        <end position="1446"/>
    </location>
</feature>
<feature type="compositionally biased region" description="Basic and acidic residues" evidence="5">
    <location>
        <begin position="650"/>
        <end position="659"/>
    </location>
</feature>
<name>A0A9P0MTB2_NEZVI</name>
<feature type="domain" description="RING-type" evidence="7">
    <location>
        <begin position="137"/>
        <end position="177"/>
    </location>
</feature>
<dbReference type="InterPro" id="IPR001841">
    <property type="entry name" value="Znf_RING"/>
</dbReference>
<feature type="compositionally biased region" description="Acidic residues" evidence="5">
    <location>
        <begin position="934"/>
        <end position="951"/>
    </location>
</feature>
<feature type="compositionally biased region" description="Pro residues" evidence="5">
    <location>
        <begin position="567"/>
        <end position="576"/>
    </location>
</feature>
<feature type="compositionally biased region" description="Acidic residues" evidence="5">
    <location>
        <begin position="1413"/>
        <end position="1426"/>
    </location>
</feature>
<keyword evidence="2 4" id="KW-0863">Zinc-finger</keyword>
<feature type="compositionally biased region" description="Basic residues" evidence="5">
    <location>
        <begin position="337"/>
        <end position="349"/>
    </location>
</feature>
<evidence type="ECO:0000313" key="8">
    <source>
        <dbReference type="EMBL" id="CAH1402566.1"/>
    </source>
</evidence>
<keyword evidence="3" id="KW-0862">Zinc</keyword>
<feature type="region of interest" description="Disordered" evidence="5">
    <location>
        <begin position="1001"/>
        <end position="1609"/>
    </location>
</feature>
<sequence>MLSDSSNSDGSPIKNQRKKYLKESSDSEEENDNISKRKTVRRRRVSSSSESSGSGIVGPSHKKTRVISESESESCTSSDSEIDEVFRPWTSKKKLPKSRTALRSDSEHSSEEYTSHDKESKIKNEDQSSDSDEGEKCIICFKAFHGVIAHPSGCSHNFHSECLLTWSKTSNTCPIDRVKYTEVIVTGFNGEVVRHNVVTPPPQDHNNDIEPDDTTFCEVCNQHDREHEMLLCDRCEAGYHLDCLNPPLDEVPIGDWYCPDCSSLQNDIDEDEVQDLVRGSILIENRLRDRPSRLRPPRIGPRTRAAQRIISNIREMANQNELLQPSTSTSRSSNQRTQRRKRSRRRRTHYKVELITAENGSTIEVKVAVNTRRRRKKKRKANACRGRSKVNHSFKLVSSKESGATDNFRTNLNDVKSLDLFGSRPQLEYFSGCEAEDELDEEGSGGLGLLRSRTSGIRSMAGRKQIAAQILRSAPRRPVPRVGLATAPPDLLSSILNEQQKWLSPNAVIQSNSNGEVKVTLHNQADNIRVKKNVGNEEKTANGTNNQNCQKEENTSQSCGDSSESVPPLPPPPPPVFSRAYDDEDFDLYADIEAPVDPPLAPPPEPPALLLALEGDDAASSPEDAMLVIDDRQTYDPDVPTSPPPSPEAPLKETVETTDHISAVNIDIKIPPPRIPSPSNEDDIDDCPNRVMYSEASVNIARETKSDSESDSDKEPDVVNSNILPNDEIDTEKKKEDSESVSDVDINIMDDDKDVKVAPEEKLPEDETKLQKDVEDTENNDASDKTSLNDIDDNSKYDPLMSDDDVLTEEPKVKDQSFKIQKSEEQISTESFSEDNSIPESKKQTDSESEDNIDLEKISEEDSPIKKHSTGDSSLEGIKPISNDENEEVNTVEMNSENGETNHINDADKMRRELEWSRESTPDKKITSDKDVDHEGEDVLELGCGDDERDGLVDITDEEISTYEKSWELEDNQAPPDKTVGLEGLETEAISDCEYNIAEDGQVASRISTENGPKEEEGEIISEERRLPVAWKKISKSTKERSYREKDVTTFKEKTKKKEKKPKEKRKELERYDVRKIISDKPKKRKVDEFGRDISPSRSRSISESKSRSLSRRRSRSRSKKRRSRDRKSRNRSRGRSRGRSRAKSRDRSRKRSRGRSKSRSRSDSRRRRSRSPRKNKERRSRAKSKEKKRRKRDSSISCSSCSCSSCEQERRKSKKLTVIVPNKPLTGPAAKEKKKGKYKDRVDLKRRRDSPVPSKEVFTSGDNILVSVNFKSSKSGEASRKEPSKKKKDEESKKKKDKSAKENQPLRSIVSKSSSNQPSQKKSRINAKNLKPVAIIDLAQSPFREQTLSPKEIIVLTDSDSDDKRKPDENNLPPCQVTGPKTPPEPHIKFNIISSKPQMLRSLANPLLDSSDQLDADADEEDDDRVEIPHKGPNTPPEPPVPYDPFEPTKSRSPTPLQELEESRNPTPPTEKNLPLEPPQRPASPPKPLPESPKTPSPLHSPQPKPPEESTPEKANISPPNNCNDDSMDMGGGDSPYSPGSSEADDLFDAPVSQMNSSTPIAKVKPRQLQQKHSQKLTPSPLKRKPTSNKASTPLKNSKGNNKKETVGLKLDEDQLKILDDLPNSAVEMQVKDKFLKKLNRQERVVEEVKMVLKPHYAKKHVTKEEYKEILRKSVPKICHSRSGEINPMKIQRLIEAYVKKYRHLKKKRKAPTFSAPESLQPLKPKPKQTMWC</sequence>
<feature type="compositionally biased region" description="Pro residues" evidence="5">
    <location>
        <begin position="1477"/>
        <end position="1506"/>
    </location>
</feature>
<dbReference type="InterPro" id="IPR013083">
    <property type="entry name" value="Znf_RING/FYVE/PHD"/>
</dbReference>
<reference evidence="8" key="1">
    <citation type="submission" date="2022-01" db="EMBL/GenBank/DDBJ databases">
        <authorList>
            <person name="King R."/>
        </authorList>
    </citation>
    <scope>NUCLEOTIDE SEQUENCE</scope>
</reference>
<feature type="region of interest" description="Disordered" evidence="5">
    <location>
        <begin position="318"/>
        <end position="349"/>
    </location>
</feature>
<feature type="compositionally biased region" description="Low complexity" evidence="5">
    <location>
        <begin position="67"/>
        <end position="79"/>
    </location>
</feature>
<evidence type="ECO:0000256" key="2">
    <source>
        <dbReference type="ARBA" id="ARBA00022771"/>
    </source>
</evidence>
<dbReference type="InterPro" id="IPR019787">
    <property type="entry name" value="Znf_PHD-finger"/>
</dbReference>
<evidence type="ECO:0000256" key="3">
    <source>
        <dbReference type="ARBA" id="ARBA00022833"/>
    </source>
</evidence>
<evidence type="ECO:0000256" key="5">
    <source>
        <dbReference type="SAM" id="MobiDB-lite"/>
    </source>
</evidence>
<feature type="compositionally biased region" description="Polar residues" evidence="5">
    <location>
        <begin position="1589"/>
        <end position="1601"/>
    </location>
</feature>
<dbReference type="Pfam" id="PF23030">
    <property type="entry name" value="SCAF11-like_C"/>
    <property type="match status" value="1"/>
</dbReference>
<feature type="compositionally biased region" description="Basic residues" evidence="5">
    <location>
        <begin position="1233"/>
        <end position="1249"/>
    </location>
</feature>
<feature type="region of interest" description="Disordered" evidence="5">
    <location>
        <begin position="1"/>
        <end position="81"/>
    </location>
</feature>
<feature type="compositionally biased region" description="Basic and acidic residues" evidence="5">
    <location>
        <begin position="102"/>
        <end position="126"/>
    </location>
</feature>
<dbReference type="Pfam" id="PF13639">
    <property type="entry name" value="zf-RING_2"/>
    <property type="match status" value="1"/>
</dbReference>
<proteinExistence type="predicted"/>
<dbReference type="Pfam" id="PF00628">
    <property type="entry name" value="PHD"/>
    <property type="match status" value="1"/>
</dbReference>
<keyword evidence="1" id="KW-0479">Metal-binding</keyword>
<feature type="compositionally biased region" description="Basic and acidic residues" evidence="5">
    <location>
        <begin position="753"/>
        <end position="774"/>
    </location>
</feature>
<feature type="compositionally biased region" description="Basic and acidic residues" evidence="5">
    <location>
        <begin position="1278"/>
        <end position="1295"/>
    </location>
</feature>
<evidence type="ECO:0008006" key="10">
    <source>
        <dbReference type="Google" id="ProtNLM"/>
    </source>
</evidence>
<protein>
    <recommendedName>
        <fullName evidence="10">PHD and RING finger domain-containing protein 1</fullName>
    </recommendedName>
</protein>
<dbReference type="InterPro" id="IPR047157">
    <property type="entry name" value="PHRF1/Atg35"/>
</dbReference>
<feature type="compositionally biased region" description="Polar residues" evidence="5">
    <location>
        <begin position="1"/>
        <end position="14"/>
    </location>
</feature>
<dbReference type="InterPro" id="IPR057031">
    <property type="entry name" value="SFR19-like_C"/>
</dbReference>
<evidence type="ECO:0000259" key="6">
    <source>
        <dbReference type="PROSITE" id="PS50016"/>
    </source>
</evidence>